<protein>
    <submittedName>
        <fullName evidence="5">Protocatechuate 3,4-dioxygenase alpha chain</fullName>
    </submittedName>
</protein>
<organism evidence="5 6">
    <name type="scientific">Corynebacterium casei LMG S-19264</name>
    <dbReference type="NCBI Taxonomy" id="1285583"/>
    <lineage>
        <taxon>Bacteria</taxon>
        <taxon>Bacillati</taxon>
        <taxon>Actinomycetota</taxon>
        <taxon>Actinomycetes</taxon>
        <taxon>Mycobacteriales</taxon>
        <taxon>Corynebacteriaceae</taxon>
        <taxon>Corynebacterium</taxon>
    </lineage>
</organism>
<keyword evidence="6" id="KW-1185">Reference proteome</keyword>
<evidence type="ECO:0000313" key="5">
    <source>
        <dbReference type="EMBL" id="AHI19323.1"/>
    </source>
</evidence>
<dbReference type="NCBIfam" id="TIGR02423">
    <property type="entry name" value="protocat_alph"/>
    <property type="match status" value="1"/>
</dbReference>
<name>A0ABN4CCA0_9CORY</name>
<evidence type="ECO:0000313" key="6">
    <source>
        <dbReference type="Proteomes" id="UP000019226"/>
    </source>
</evidence>
<dbReference type="PANTHER" id="PTHR33711:SF9">
    <property type="entry name" value="PROTOCATECHUATE 3,4-DIOXYGENASE ALPHA CHAIN"/>
    <property type="match status" value="1"/>
</dbReference>
<evidence type="ECO:0000259" key="4">
    <source>
        <dbReference type="Pfam" id="PF00775"/>
    </source>
</evidence>
<dbReference type="GeneID" id="82876925"/>
<dbReference type="SUPFAM" id="SSF49482">
    <property type="entry name" value="Aromatic compound dioxygenase"/>
    <property type="match status" value="1"/>
</dbReference>
<sequence length="229" mass="25263">MRIDKSPNGEFRYGELAVGDQDEAEYGIMPSQTVGPYVHIGLIREGSEIVADGEDAVEITVTTIDGDGNPIADSMIEFWQPNEQGVFNSDLDPRREQPATAEGFRGLGRAFADETGTSTLKTIIPGLLDTIEGFVPAQQVEAPHIKVGVFARGMLERLYTRLYLPEFEEANAQDPVLQLVDEQRRSLLIAEKTDKGYHFDIYVQHTDPEKETPFFDIVADSEAGEAAGN</sequence>
<evidence type="ECO:0000256" key="3">
    <source>
        <dbReference type="ARBA" id="ARBA00023002"/>
    </source>
</evidence>
<dbReference type="PANTHER" id="PTHR33711">
    <property type="entry name" value="DIOXYGENASE, PUTATIVE (AFU_ORTHOLOGUE AFUA_2G02910)-RELATED"/>
    <property type="match status" value="1"/>
</dbReference>
<comment type="similarity">
    <text evidence="1">Belongs to the intradiol ring-cleavage dioxygenase family.</text>
</comment>
<dbReference type="InterPro" id="IPR000627">
    <property type="entry name" value="Intradiol_dOase_C"/>
</dbReference>
<dbReference type="RefSeq" id="WP_006821501.1">
    <property type="nucleotide sequence ID" value="NZ_CP004350.1"/>
</dbReference>
<evidence type="ECO:0000256" key="2">
    <source>
        <dbReference type="ARBA" id="ARBA00022964"/>
    </source>
</evidence>
<accession>A0ABN4CCA0</accession>
<dbReference type="Gene3D" id="2.60.130.10">
    <property type="entry name" value="Aromatic compound dioxygenase"/>
    <property type="match status" value="1"/>
</dbReference>
<reference evidence="6" key="1">
    <citation type="submission" date="2013-02" db="EMBL/GenBank/DDBJ databases">
        <title>The complete genome sequence of Corynebacterium casei LMG S-19264 (=DSM 44701).</title>
        <authorList>
            <person name="Ruckert C."/>
            <person name="Albersmeier A."/>
            <person name="Kalinowski J."/>
        </authorList>
    </citation>
    <scope>NUCLEOTIDE SEQUENCE [LARGE SCALE GENOMIC DNA]</scope>
    <source>
        <strain evidence="6">LMG S-19264</strain>
    </source>
</reference>
<keyword evidence="3" id="KW-0560">Oxidoreductase</keyword>
<dbReference type="InterPro" id="IPR015889">
    <property type="entry name" value="Intradiol_dOase_core"/>
</dbReference>
<evidence type="ECO:0000256" key="1">
    <source>
        <dbReference type="ARBA" id="ARBA00007825"/>
    </source>
</evidence>
<feature type="domain" description="Intradiol ring-cleavage dioxygenases" evidence="4">
    <location>
        <begin position="62"/>
        <end position="186"/>
    </location>
</feature>
<dbReference type="InterPro" id="IPR012786">
    <property type="entry name" value="Protocat_dOase_a"/>
</dbReference>
<gene>
    <name evidence="5" type="ORF">CCASEI_03715</name>
</gene>
<dbReference type="Proteomes" id="UP000019226">
    <property type="component" value="Chromosome"/>
</dbReference>
<dbReference type="InterPro" id="IPR050770">
    <property type="entry name" value="Intradiol_RC_Dioxygenase"/>
</dbReference>
<proteinExistence type="inferred from homology"/>
<keyword evidence="2" id="KW-0223">Dioxygenase</keyword>
<dbReference type="EMBL" id="CP004350">
    <property type="protein sequence ID" value="AHI19323.1"/>
    <property type="molecule type" value="Genomic_DNA"/>
</dbReference>
<dbReference type="Pfam" id="PF00775">
    <property type="entry name" value="Dioxygenase_C"/>
    <property type="match status" value="1"/>
</dbReference>